<evidence type="ECO:0000313" key="3">
    <source>
        <dbReference type="EMBL" id="SNZ28664.1"/>
    </source>
</evidence>
<proteinExistence type="inferred from homology"/>
<dbReference type="SUPFAM" id="SSF46785">
    <property type="entry name" value="Winged helix' DNA-binding domain"/>
    <property type="match status" value="2"/>
</dbReference>
<dbReference type="AlphaFoldDB" id="A0A285PPB8"/>
<evidence type="ECO:0000259" key="2">
    <source>
        <dbReference type="Pfam" id="PF01051"/>
    </source>
</evidence>
<accession>A0A285PPB8</accession>
<organism evidence="3">
    <name type="scientific">Ligilactobacillus acidipiscis</name>
    <dbReference type="NCBI Taxonomy" id="89059"/>
    <lineage>
        <taxon>Bacteria</taxon>
        <taxon>Bacillati</taxon>
        <taxon>Bacillota</taxon>
        <taxon>Bacilli</taxon>
        <taxon>Lactobacillales</taxon>
        <taxon>Lactobacillaceae</taxon>
        <taxon>Ligilactobacillus</taxon>
    </lineage>
</organism>
<dbReference type="GO" id="GO:0006270">
    <property type="term" value="P:DNA replication initiation"/>
    <property type="evidence" value="ECO:0007669"/>
    <property type="project" value="InterPro"/>
</dbReference>
<sequence length="257" mass="29415">MQDKDVVNKKANLMINDLLARENYLVVQANDLAKAFGGLTSFQHKILDFAISFVKADSTPFESYDVQILAILHHLGLNASGQNYKRVAEAFKALNENTALYFKIMRPNGKIGVRMTQLFSRIDMFEDGSVRFKFSEDAAPYIFDLRKNFYSFKLSELATIKSKYSLIMMKLWEANKMGDEQNVSINGSLEDWESWFLGKDIRWPAGKFGQKALDVAIKELTQKLGVWFTVTKQKRGRSIVGYEITIHGKETKRSQLN</sequence>
<reference evidence="3" key="1">
    <citation type="submission" date="2017-08" db="EMBL/GenBank/DDBJ databases">
        <authorList>
            <person name="de Groot N.N."/>
        </authorList>
    </citation>
    <scope>NUCLEOTIDE SEQUENCE</scope>
    <source>
        <strain evidence="3">ACA-DC 1533</strain>
    </source>
</reference>
<dbReference type="Pfam" id="PF01051">
    <property type="entry name" value="Rep3_N"/>
    <property type="match status" value="1"/>
</dbReference>
<dbReference type="Pfam" id="PF21205">
    <property type="entry name" value="Rep3_C"/>
    <property type="match status" value="1"/>
</dbReference>
<dbReference type="InterPro" id="IPR036390">
    <property type="entry name" value="WH_DNA-bd_sf"/>
</dbReference>
<gene>
    <name evidence="3" type="ORF">PLAC3_P09</name>
</gene>
<feature type="domain" description="Initiator Rep protein WH1" evidence="2">
    <location>
        <begin position="26"/>
        <end position="172"/>
    </location>
</feature>
<evidence type="ECO:0000256" key="1">
    <source>
        <dbReference type="ARBA" id="ARBA00038283"/>
    </source>
</evidence>
<dbReference type="InterPro" id="IPR036388">
    <property type="entry name" value="WH-like_DNA-bd_sf"/>
</dbReference>
<dbReference type="GO" id="GO:0003887">
    <property type="term" value="F:DNA-directed DNA polymerase activity"/>
    <property type="evidence" value="ECO:0007669"/>
    <property type="project" value="InterPro"/>
</dbReference>
<dbReference type="Gene3D" id="1.10.10.10">
    <property type="entry name" value="Winged helix-like DNA-binding domain superfamily/Winged helix DNA-binding domain"/>
    <property type="match status" value="2"/>
</dbReference>
<dbReference type="EMBL" id="LT907846">
    <property type="protein sequence ID" value="SNZ28664.1"/>
    <property type="molecule type" value="Genomic_DNA"/>
</dbReference>
<protein>
    <recommendedName>
        <fullName evidence="2">Initiator Rep protein WH1 domain-containing protein</fullName>
    </recommendedName>
</protein>
<comment type="similarity">
    <text evidence="1">Belongs to the initiator RepB protein family.</text>
</comment>
<name>A0A285PPB8_9LACO</name>
<dbReference type="InterPro" id="IPR000525">
    <property type="entry name" value="Initiator_Rep_WH1"/>
</dbReference>
<dbReference type="RefSeq" id="WP_103152863.1">
    <property type="nucleotide sequence ID" value="NZ_LT907846.1"/>
</dbReference>